<feature type="compositionally biased region" description="Basic and acidic residues" evidence="1">
    <location>
        <begin position="1"/>
        <end position="10"/>
    </location>
</feature>
<dbReference type="EMBL" id="OX459120">
    <property type="protein sequence ID" value="CAI9100949.1"/>
    <property type="molecule type" value="Genomic_DNA"/>
</dbReference>
<feature type="compositionally biased region" description="Polar residues" evidence="1">
    <location>
        <begin position="29"/>
        <end position="41"/>
    </location>
</feature>
<accession>A0AAV1CZ95</accession>
<protein>
    <submittedName>
        <fullName evidence="2">OLC1v1038141C1</fullName>
    </submittedName>
</protein>
<feature type="region of interest" description="Disordered" evidence="1">
    <location>
        <begin position="1"/>
        <end position="98"/>
    </location>
</feature>
<organism evidence="2 3">
    <name type="scientific">Oldenlandia corymbosa var. corymbosa</name>
    <dbReference type="NCBI Taxonomy" id="529605"/>
    <lineage>
        <taxon>Eukaryota</taxon>
        <taxon>Viridiplantae</taxon>
        <taxon>Streptophyta</taxon>
        <taxon>Embryophyta</taxon>
        <taxon>Tracheophyta</taxon>
        <taxon>Spermatophyta</taxon>
        <taxon>Magnoliopsida</taxon>
        <taxon>eudicotyledons</taxon>
        <taxon>Gunneridae</taxon>
        <taxon>Pentapetalae</taxon>
        <taxon>asterids</taxon>
        <taxon>lamiids</taxon>
        <taxon>Gentianales</taxon>
        <taxon>Rubiaceae</taxon>
        <taxon>Rubioideae</taxon>
        <taxon>Spermacoceae</taxon>
        <taxon>Hedyotis-Oldenlandia complex</taxon>
        <taxon>Oldenlandia</taxon>
    </lineage>
</organism>
<keyword evidence="3" id="KW-1185">Reference proteome</keyword>
<name>A0AAV1CZ95_OLDCO</name>
<dbReference type="PANTHER" id="PTHR33168">
    <property type="entry name" value="STRESS INDUCED PROTEIN-RELATED"/>
    <property type="match status" value="1"/>
</dbReference>
<feature type="compositionally biased region" description="Pro residues" evidence="1">
    <location>
        <begin position="48"/>
        <end position="66"/>
    </location>
</feature>
<dbReference type="AlphaFoldDB" id="A0AAV1CZ95"/>
<sequence length="232" mass="25842">MSTCLNDKKGPGKSKISAPNPVIKENRSKLTFPTSHTRTVKQQSPQYPSSPPDLFPSFHSPPPPPHKSFFPLWQNSHTHTQTEMDDDNAPPSPPSLKSKIKNSLCFSCCFRRRHHSDHRQVPCSPSDEKPNLIWVKTNAPHDLKDEIKDKCLAILGRIGNNGSGGGGGGRHKRHSSTEFRYDPLSYALNFEDGFDYDDDEYPLRNFSARLPPPPSSLPVDQPAVPLRGITAV</sequence>
<evidence type="ECO:0000256" key="1">
    <source>
        <dbReference type="SAM" id="MobiDB-lite"/>
    </source>
</evidence>
<gene>
    <name evidence="2" type="ORF">OLC1_LOCUS10652</name>
</gene>
<reference evidence="2" key="1">
    <citation type="submission" date="2023-03" db="EMBL/GenBank/DDBJ databases">
        <authorList>
            <person name="Julca I."/>
        </authorList>
    </citation>
    <scope>NUCLEOTIDE SEQUENCE</scope>
</reference>
<dbReference type="Proteomes" id="UP001161247">
    <property type="component" value="Chromosome 3"/>
</dbReference>
<evidence type="ECO:0000313" key="3">
    <source>
        <dbReference type="Proteomes" id="UP001161247"/>
    </source>
</evidence>
<evidence type="ECO:0000313" key="2">
    <source>
        <dbReference type="EMBL" id="CAI9100949.1"/>
    </source>
</evidence>
<proteinExistence type="predicted"/>